<feature type="region of interest" description="Disordered" evidence="1">
    <location>
        <begin position="54"/>
        <end position="87"/>
    </location>
</feature>
<evidence type="ECO:0000256" key="1">
    <source>
        <dbReference type="SAM" id="MobiDB-lite"/>
    </source>
</evidence>
<gene>
    <name evidence="2" type="ORF">GCM10010121_004680</name>
</gene>
<dbReference type="AlphaFoldDB" id="A0A917K1N5"/>
<proteinExistence type="predicted"/>
<reference evidence="2" key="2">
    <citation type="submission" date="2020-09" db="EMBL/GenBank/DDBJ databases">
        <authorList>
            <person name="Sun Q."/>
            <person name="Ohkuma M."/>
        </authorList>
    </citation>
    <scope>NUCLEOTIDE SEQUENCE</scope>
    <source>
        <strain evidence="2">JCM 3086</strain>
    </source>
</reference>
<accession>A0A917K1N5</accession>
<evidence type="ECO:0000313" key="2">
    <source>
        <dbReference type="EMBL" id="GGI97478.1"/>
    </source>
</evidence>
<name>A0A917K1N5_9ACTN</name>
<comment type="caution">
    <text evidence="2">The sequence shown here is derived from an EMBL/GenBank/DDBJ whole genome shotgun (WGS) entry which is preliminary data.</text>
</comment>
<sequence>MLIGEVGLNTRSMFANRPGRPRSWISAAADRDTAASEETLSAVAVPVRPVSWAPAASADPAPASPPRKKYPAMSGAAQDGGLMTGRP</sequence>
<dbReference type="EMBL" id="BMQA01000001">
    <property type="protein sequence ID" value="GGI97478.1"/>
    <property type="molecule type" value="Genomic_DNA"/>
</dbReference>
<protein>
    <submittedName>
        <fullName evidence="2">Uncharacterized protein</fullName>
    </submittedName>
</protein>
<evidence type="ECO:0000313" key="3">
    <source>
        <dbReference type="Proteomes" id="UP000657574"/>
    </source>
</evidence>
<dbReference type="Proteomes" id="UP000657574">
    <property type="component" value="Unassembled WGS sequence"/>
</dbReference>
<keyword evidence="3" id="KW-1185">Reference proteome</keyword>
<organism evidence="2 3">
    <name type="scientific">Streptomyces brasiliensis</name>
    <dbReference type="NCBI Taxonomy" id="1954"/>
    <lineage>
        <taxon>Bacteria</taxon>
        <taxon>Bacillati</taxon>
        <taxon>Actinomycetota</taxon>
        <taxon>Actinomycetes</taxon>
        <taxon>Kitasatosporales</taxon>
        <taxon>Streptomycetaceae</taxon>
        <taxon>Streptomyces</taxon>
    </lineage>
</organism>
<reference evidence="2" key="1">
    <citation type="journal article" date="2014" name="Int. J. Syst. Evol. Microbiol.">
        <title>Complete genome sequence of Corynebacterium casei LMG S-19264T (=DSM 44701T), isolated from a smear-ripened cheese.</title>
        <authorList>
            <consortium name="US DOE Joint Genome Institute (JGI-PGF)"/>
            <person name="Walter F."/>
            <person name="Albersmeier A."/>
            <person name="Kalinowski J."/>
            <person name="Ruckert C."/>
        </authorList>
    </citation>
    <scope>NUCLEOTIDE SEQUENCE</scope>
    <source>
        <strain evidence="2">JCM 3086</strain>
    </source>
</reference>